<dbReference type="OrthoDB" id="121930at2157"/>
<evidence type="ECO:0000313" key="1">
    <source>
        <dbReference type="EMBL" id="ABD42415.1"/>
    </source>
</evidence>
<proteinExistence type="predicted"/>
<organism evidence="1 2">
    <name type="scientific">Methanospirillum hungatei JF-1 (strain ATCC 27890 / DSM 864 / NBRC 100397 / JF-1)</name>
    <dbReference type="NCBI Taxonomy" id="323259"/>
    <lineage>
        <taxon>Archaea</taxon>
        <taxon>Methanobacteriati</taxon>
        <taxon>Methanobacteriota</taxon>
        <taxon>Stenosarchaea group</taxon>
        <taxon>Methanomicrobia</taxon>
        <taxon>Methanomicrobiales</taxon>
        <taxon>Methanospirillaceae</taxon>
        <taxon>Methanospirillum</taxon>
    </lineage>
</organism>
<evidence type="ECO:0008006" key="3">
    <source>
        <dbReference type="Google" id="ProtNLM"/>
    </source>
</evidence>
<dbReference type="Proteomes" id="UP000001941">
    <property type="component" value="Chromosome"/>
</dbReference>
<dbReference type="EnsemblBacteria" id="ABD42415">
    <property type="protein sequence ID" value="ABD42415"/>
    <property type="gene ID" value="Mhun_2720"/>
</dbReference>
<dbReference type="InterPro" id="IPR049389">
    <property type="entry name" value="TTHA0281-like"/>
</dbReference>
<gene>
    <name evidence="1" type="ordered locus">Mhun_2720</name>
</gene>
<dbReference type="eggNOG" id="arCOG05207">
    <property type="taxonomic scope" value="Archaea"/>
</dbReference>
<dbReference type="GeneID" id="3925128"/>
<dbReference type="KEGG" id="mhu:Mhun_2720"/>
<dbReference type="STRING" id="323259.Mhun_2720"/>
<dbReference type="Gene3D" id="3.30.160.250">
    <property type="match status" value="1"/>
</dbReference>
<dbReference type="InParanoid" id="Q2FTZ2"/>
<dbReference type="HOGENOM" id="CLU_168720_1_0_2"/>
<keyword evidence="2" id="KW-1185">Reference proteome</keyword>
<dbReference type="AlphaFoldDB" id="Q2FTZ2"/>
<accession>Q2FTZ2</accession>
<evidence type="ECO:0000313" key="2">
    <source>
        <dbReference type="Proteomes" id="UP000001941"/>
    </source>
</evidence>
<dbReference type="InterPro" id="IPR035069">
    <property type="entry name" value="TTHA1013/TTHA0281-like"/>
</dbReference>
<name>Q2FTZ2_METHJ</name>
<reference evidence="2" key="1">
    <citation type="journal article" date="2016" name="Stand. Genomic Sci.">
        <title>Complete genome sequence of Methanospirillum hungatei type strain JF1.</title>
        <authorList>
            <person name="Gunsalus R.P."/>
            <person name="Cook L.E."/>
            <person name="Crable B."/>
            <person name="Rohlin L."/>
            <person name="McDonald E."/>
            <person name="Mouttaki H."/>
            <person name="Sieber J.R."/>
            <person name="Poweleit N."/>
            <person name="Zhou H."/>
            <person name="Lapidus A.L."/>
            <person name="Daligault H.E."/>
            <person name="Land M."/>
            <person name="Gilna P."/>
            <person name="Ivanova N."/>
            <person name="Kyrpides N."/>
            <person name="Culley D.E."/>
            <person name="McInerney M.J."/>
        </authorList>
    </citation>
    <scope>NUCLEOTIDE SEQUENCE [LARGE SCALE GENOMIC DNA]</scope>
    <source>
        <strain evidence="2">ATCC 27890 / DSM 864 / NBRC 100397 / JF-1</strain>
    </source>
</reference>
<dbReference type="RefSeq" id="WP_011449671.1">
    <property type="nucleotide sequence ID" value="NC_007796.1"/>
</dbReference>
<dbReference type="SUPFAM" id="SSF143100">
    <property type="entry name" value="TTHA1013/TTHA0281-like"/>
    <property type="match status" value="1"/>
</dbReference>
<dbReference type="Pfam" id="PF21748">
    <property type="entry name" value="UPF0150"/>
    <property type="match status" value="1"/>
</dbReference>
<dbReference type="EMBL" id="CP000254">
    <property type="protein sequence ID" value="ABD42415.1"/>
    <property type="molecule type" value="Genomic_DNA"/>
</dbReference>
<sequence length="62" mass="7057">MNDYITAALSTAKFEGIEEKEPYYGEIPSLPGFWSTGDSLKECKKVLLSVVKEWIALWIRFG</sequence>
<protein>
    <recommendedName>
        <fullName evidence="3">HicB-like antitoxin of toxin-antitoxin system domain-containing protein</fullName>
    </recommendedName>
</protein>